<evidence type="ECO:0000313" key="6">
    <source>
        <dbReference type="EnsemblPlants" id="AUR62030662-RA:cds"/>
    </source>
</evidence>
<keyword evidence="7" id="KW-1185">Reference proteome</keyword>
<dbReference type="InterPro" id="IPR044522">
    <property type="entry name" value="TSO1-like"/>
</dbReference>
<dbReference type="Pfam" id="PF03638">
    <property type="entry name" value="TCR"/>
    <property type="match status" value="2"/>
</dbReference>
<feature type="region of interest" description="Disordered" evidence="4">
    <location>
        <begin position="1"/>
        <end position="27"/>
    </location>
</feature>
<reference evidence="6" key="2">
    <citation type="submission" date="2021-03" db="UniProtKB">
        <authorList>
            <consortium name="EnsemblPlants"/>
        </authorList>
    </citation>
    <scope>IDENTIFICATION</scope>
</reference>
<dbReference type="PANTHER" id="PTHR46159">
    <property type="entry name" value="PROTEIN TESMIN/TSO1-LIKE CXC 2"/>
    <property type="match status" value="1"/>
</dbReference>
<reference evidence="6" key="1">
    <citation type="journal article" date="2017" name="Nature">
        <title>The genome of Chenopodium quinoa.</title>
        <authorList>
            <person name="Jarvis D.E."/>
            <person name="Ho Y.S."/>
            <person name="Lightfoot D.J."/>
            <person name="Schmoeckel S.M."/>
            <person name="Li B."/>
            <person name="Borm T.J.A."/>
            <person name="Ohyanagi H."/>
            <person name="Mineta K."/>
            <person name="Michell C.T."/>
            <person name="Saber N."/>
            <person name="Kharbatia N.M."/>
            <person name="Rupper R.R."/>
            <person name="Sharp A.R."/>
            <person name="Dally N."/>
            <person name="Boughton B.A."/>
            <person name="Woo Y.H."/>
            <person name="Gao G."/>
            <person name="Schijlen E.G.W.M."/>
            <person name="Guo X."/>
            <person name="Momin A.A."/>
            <person name="Negrao S."/>
            <person name="Al-Babili S."/>
            <person name="Gehring C."/>
            <person name="Roessner U."/>
            <person name="Jung C."/>
            <person name="Murphy K."/>
            <person name="Arold S.T."/>
            <person name="Gojobori T."/>
            <person name="van der Linden C.G."/>
            <person name="van Loo E.N."/>
            <person name="Jellen E.N."/>
            <person name="Maughan P.J."/>
            <person name="Tester M."/>
        </authorList>
    </citation>
    <scope>NUCLEOTIDE SEQUENCE [LARGE SCALE GENOMIC DNA]</scope>
    <source>
        <strain evidence="6">cv. PI 614886</strain>
    </source>
</reference>
<dbReference type="InterPro" id="IPR005172">
    <property type="entry name" value="CRC"/>
</dbReference>
<organism evidence="6 7">
    <name type="scientific">Chenopodium quinoa</name>
    <name type="common">Quinoa</name>
    <dbReference type="NCBI Taxonomy" id="63459"/>
    <lineage>
        <taxon>Eukaryota</taxon>
        <taxon>Viridiplantae</taxon>
        <taxon>Streptophyta</taxon>
        <taxon>Embryophyta</taxon>
        <taxon>Tracheophyta</taxon>
        <taxon>Spermatophyta</taxon>
        <taxon>Magnoliopsida</taxon>
        <taxon>eudicotyledons</taxon>
        <taxon>Gunneridae</taxon>
        <taxon>Pentapetalae</taxon>
        <taxon>Caryophyllales</taxon>
        <taxon>Chenopodiaceae</taxon>
        <taxon>Chenopodioideae</taxon>
        <taxon>Atripliceae</taxon>
        <taxon>Chenopodium</taxon>
    </lineage>
</organism>
<protein>
    <recommendedName>
        <fullName evidence="5">CRC domain-containing protein</fullName>
    </recommendedName>
</protein>
<dbReference type="SMART" id="SM01114">
    <property type="entry name" value="CXC"/>
    <property type="match status" value="2"/>
</dbReference>
<evidence type="ECO:0000256" key="2">
    <source>
        <dbReference type="ARBA" id="ARBA00007267"/>
    </source>
</evidence>
<keyword evidence="3" id="KW-0539">Nucleus</keyword>
<proteinExistence type="inferred from homology"/>
<feature type="domain" description="CRC" evidence="5">
    <location>
        <begin position="449"/>
        <end position="573"/>
    </location>
</feature>
<dbReference type="InterPro" id="IPR033467">
    <property type="entry name" value="Tesmin/TSO1-like_CXC"/>
</dbReference>
<feature type="compositionally biased region" description="Polar residues" evidence="4">
    <location>
        <begin position="784"/>
        <end position="797"/>
    </location>
</feature>
<feature type="region of interest" description="Disordered" evidence="4">
    <location>
        <begin position="640"/>
        <end position="671"/>
    </location>
</feature>
<evidence type="ECO:0000313" key="7">
    <source>
        <dbReference type="Proteomes" id="UP000596660"/>
    </source>
</evidence>
<feature type="compositionally biased region" description="Polar residues" evidence="4">
    <location>
        <begin position="1"/>
        <end position="12"/>
    </location>
</feature>
<feature type="region of interest" description="Disordered" evidence="4">
    <location>
        <begin position="780"/>
        <end position="813"/>
    </location>
</feature>
<dbReference type="GO" id="GO:0005634">
    <property type="term" value="C:nucleus"/>
    <property type="evidence" value="ECO:0007669"/>
    <property type="project" value="UniProtKB-SubCell"/>
</dbReference>
<evidence type="ECO:0000259" key="5">
    <source>
        <dbReference type="PROSITE" id="PS51634"/>
    </source>
</evidence>
<dbReference type="Gramene" id="AUR62030662-RA">
    <property type="protein sequence ID" value="AUR62030662-RA:cds"/>
    <property type="gene ID" value="AUR62030662"/>
</dbReference>
<dbReference type="GO" id="GO:0003700">
    <property type="term" value="F:DNA-binding transcription factor activity"/>
    <property type="evidence" value="ECO:0007669"/>
    <property type="project" value="InterPro"/>
</dbReference>
<feature type="compositionally biased region" description="Polar residues" evidence="4">
    <location>
        <begin position="650"/>
        <end position="667"/>
    </location>
</feature>
<feature type="region of interest" description="Disordered" evidence="4">
    <location>
        <begin position="727"/>
        <end position="746"/>
    </location>
</feature>
<dbReference type="Proteomes" id="UP000596660">
    <property type="component" value="Unplaced"/>
</dbReference>
<dbReference type="AlphaFoldDB" id="A0A803MJS9"/>
<evidence type="ECO:0000256" key="3">
    <source>
        <dbReference type="ARBA" id="ARBA00023242"/>
    </source>
</evidence>
<dbReference type="EnsemblPlants" id="AUR62030662-RA">
    <property type="protein sequence ID" value="AUR62030662-RA:cds"/>
    <property type="gene ID" value="AUR62030662"/>
</dbReference>
<comment type="similarity">
    <text evidence="2">Belongs to the lin-54 family.</text>
</comment>
<dbReference type="PANTHER" id="PTHR46159:SF6">
    <property type="entry name" value="OS12G0605300 PROTEIN"/>
    <property type="match status" value="1"/>
</dbReference>
<sequence length="845" mass="91643">MDTPESKSTPANTRKIKLINPSPSDSSAFQDSPVFNYLSNLSPIQPVKGGPVAQGFPGLASPPLKVSEILIAFRKLQSSGPNSECSQDHDHDNCHKNERGLGGSIKIEPEFHNRLAYGDQKTCNTEKLVPDAHCSPSGCLDEFLTDPGNCANSSQKLQSDNAQPSLEGGCLEKIDVGNGKALGLNGSALQKGKRISQAKSRISVRLVKNEPRHVISSSECSGASSSLLTDHTSEKCQTGDSFNEASHFERGTLRRCLFDESQRINSVDGPGFWNPIASAQIQESVNMSTGKLGSEQLNNFSKPAVDACVSSVTDSHAVAVSKPLGIGLHLNSVVYPRSTDSAITNQQSSVMRVERKKLLFLTNNQSDGKVDASNVTGKVLISSEEIDRHQACSVPSSNNTIASEAIEQSNNAIETKLHAASTIINEKITLSSDLVENFESSLGSPNTKRQASNLCLTSQFYCDCFAAGFYCGESCACVGCFNRPEYEDTVLETRQQIESRNPLAFAPKVLQTVTASPTSSKVVSNLSTPSSARHKRGCNCKKSMCLKKYCECYQANVGCSEGCRCEGCKNIYGIREDYNIAREIMLKRASVEMSEGTMTVNNSFVSSRAHSSPNLTPITPALQCSDQKKNALKSRLPFRKFLHPPESHTDTLTSEENPASPSNSQNHGELLEKNKCTDVGVPDAEKGLENTEDRLVLAGDDESVNAHCSSQLSKPDVKNSILRNKSQPESFAESGPLAPSSSLRWRSSPITPITQLTTSELKEFGTGSTHFDMFEDDTPEILKQSPTPIKSVKLSSPNKKRISPPHNHINSSESLKISRKFVLRAVPSFPPLTPYSKNSNLDNRG</sequence>
<accession>A0A803MJS9</accession>
<evidence type="ECO:0000256" key="4">
    <source>
        <dbReference type="SAM" id="MobiDB-lite"/>
    </source>
</evidence>
<evidence type="ECO:0000256" key="1">
    <source>
        <dbReference type="ARBA" id="ARBA00004123"/>
    </source>
</evidence>
<dbReference type="PROSITE" id="PS51634">
    <property type="entry name" value="CRC"/>
    <property type="match status" value="1"/>
</dbReference>
<name>A0A803MJS9_CHEQI</name>
<comment type="subcellular location">
    <subcellularLocation>
        <location evidence="1">Nucleus</location>
    </subcellularLocation>
</comment>